<dbReference type="Proteomes" id="UP000515708">
    <property type="component" value="Chromosome"/>
</dbReference>
<dbReference type="Pfam" id="PF05742">
    <property type="entry name" value="TANGO2"/>
    <property type="match status" value="1"/>
</dbReference>
<name>A0A7D8A9U2_9MICO</name>
<dbReference type="InterPro" id="IPR008551">
    <property type="entry name" value="TANGO2"/>
</dbReference>
<evidence type="ECO:0000313" key="2">
    <source>
        <dbReference type="Proteomes" id="UP000515708"/>
    </source>
</evidence>
<accession>A0A7D8A9U2</accession>
<proteinExistence type="predicted"/>
<reference evidence="1 2" key="1">
    <citation type="journal article" date="2020" name="Front. Microbiol.">
        <title>Design of Bacterial Strain-Specific qPCR Assays Using NGS Data and Publicly Available Resources and Its Application to Track Biocontrol Strains.</title>
        <authorList>
            <person name="Hernandez I."/>
            <person name="Sant C."/>
            <person name="Martinez R."/>
            <person name="Fernandez C."/>
        </authorList>
    </citation>
    <scope>NUCLEOTIDE SEQUENCE [LARGE SCALE GENOMIC DNA]</scope>
    <source>
        <strain evidence="1 2">B24</strain>
    </source>
</reference>
<gene>
    <name evidence="1" type="ORF">FVO59_04665</name>
</gene>
<dbReference type="AlphaFoldDB" id="A0A7D8A9U2"/>
<dbReference type="EMBL" id="CP043732">
    <property type="protein sequence ID" value="QMU96581.1"/>
    <property type="molecule type" value="Genomic_DNA"/>
</dbReference>
<sequence>MFTPSILPQPVRLRGAHRLVLVCTVVISVGERGARLLAVRDEDPARPWDDLGEWWPDTRPGVFGIRDRRAGGAWLAFDPAARRLAVLLNRADVLDLPDDQALSRGSLALESIAGRSPEGPLPMHGFNLLEVTPEGSRVLSWDGIELRATPVPYGVHMIAHDDLDDPATARIEAWLPQFEAAAAHHDGSPVDWAERWIAVLGESAALSPEDDRAIVRDNHVHGYPTMSLLFCTAEVTPESVQVQSRVLADPGHWD</sequence>
<protein>
    <submittedName>
        <fullName evidence="1">NRDE family protein</fullName>
    </submittedName>
</protein>
<evidence type="ECO:0000313" key="1">
    <source>
        <dbReference type="EMBL" id="QMU96581.1"/>
    </source>
</evidence>
<organism evidence="1 2">
    <name type="scientific">Microbacterium esteraromaticum</name>
    <dbReference type="NCBI Taxonomy" id="57043"/>
    <lineage>
        <taxon>Bacteria</taxon>
        <taxon>Bacillati</taxon>
        <taxon>Actinomycetota</taxon>
        <taxon>Actinomycetes</taxon>
        <taxon>Micrococcales</taxon>
        <taxon>Microbacteriaceae</taxon>
        <taxon>Microbacterium</taxon>
    </lineage>
</organism>